<dbReference type="EMBL" id="GFDF01003734">
    <property type="protein sequence ID" value="JAV10350.1"/>
    <property type="molecule type" value="Transcribed_RNA"/>
</dbReference>
<evidence type="ECO:0000256" key="7">
    <source>
        <dbReference type="ARBA" id="ARBA00030094"/>
    </source>
</evidence>
<keyword evidence="6" id="KW-0653">Protein transport</keyword>
<keyword evidence="4" id="KW-0813">Transport</keyword>
<evidence type="ECO:0000313" key="8">
    <source>
        <dbReference type="EMBL" id="JAV10350.1"/>
    </source>
</evidence>
<dbReference type="FunFam" id="1.10.10.10:FF:000141">
    <property type="entry name" value="vacuolar protein-sorting-associated protein 25"/>
    <property type="match status" value="1"/>
</dbReference>
<accession>A0A1L8DVA1</accession>
<evidence type="ECO:0000256" key="3">
    <source>
        <dbReference type="ARBA" id="ARBA00017934"/>
    </source>
</evidence>
<dbReference type="InterPro" id="IPR008570">
    <property type="entry name" value="ESCRT-II_cplx_Vps25-sub"/>
</dbReference>
<evidence type="ECO:0000256" key="5">
    <source>
        <dbReference type="ARBA" id="ARBA00022490"/>
    </source>
</evidence>
<dbReference type="GO" id="GO:0016236">
    <property type="term" value="P:macroautophagy"/>
    <property type="evidence" value="ECO:0007669"/>
    <property type="project" value="UniProtKB-ARBA"/>
</dbReference>
<dbReference type="Gene3D" id="1.10.10.10">
    <property type="entry name" value="Winged helix-like DNA-binding domain superfamily/Winged helix DNA-binding domain"/>
    <property type="match status" value="1"/>
</dbReference>
<comment type="subcellular location">
    <subcellularLocation>
        <location evidence="1">Cytoplasm</location>
    </subcellularLocation>
</comment>
<sequence>MGEFEWPWEYNFPPFFTIQPHEQTREHQLKVWKDLVLNYQKHQKEAILTVNNNTPLFCNDAIKRQLNTDARLQVLEALQKSGNAAPVANKVRWEIYWYTLDDWADKIYTWVTNCGLNNTVCTLYEITNGDNSTGEEFYGLDQDVLRKALAKLQEKRKCELFDDESGGVKFF</sequence>
<comment type="similarity">
    <text evidence="2">Belongs to the VPS25 family.</text>
</comment>
<dbReference type="SUPFAM" id="SSF46785">
    <property type="entry name" value="Winged helix' DNA-binding domain"/>
    <property type="match status" value="2"/>
</dbReference>
<dbReference type="PANTHER" id="PTHR13149:SF0">
    <property type="entry name" value="VACUOLAR PROTEIN-SORTING-ASSOCIATED PROTEIN 25"/>
    <property type="match status" value="1"/>
</dbReference>
<evidence type="ECO:0000256" key="2">
    <source>
        <dbReference type="ARBA" id="ARBA00009674"/>
    </source>
</evidence>
<dbReference type="PANTHER" id="PTHR13149">
    <property type="entry name" value="VACUOLAR PROTEIN SORTING-ASSOCIATED PROTEIN VPS25"/>
    <property type="match status" value="1"/>
</dbReference>
<dbReference type="InterPro" id="IPR036388">
    <property type="entry name" value="WH-like_DNA-bd_sf"/>
</dbReference>
<dbReference type="Pfam" id="PF05871">
    <property type="entry name" value="ESCRT-II"/>
    <property type="match status" value="1"/>
</dbReference>
<evidence type="ECO:0000256" key="4">
    <source>
        <dbReference type="ARBA" id="ARBA00022448"/>
    </source>
</evidence>
<evidence type="ECO:0000256" key="6">
    <source>
        <dbReference type="ARBA" id="ARBA00022927"/>
    </source>
</evidence>
<organism evidence="8">
    <name type="scientific">Nyssomyia neivai</name>
    <dbReference type="NCBI Taxonomy" id="330878"/>
    <lineage>
        <taxon>Eukaryota</taxon>
        <taxon>Metazoa</taxon>
        <taxon>Ecdysozoa</taxon>
        <taxon>Arthropoda</taxon>
        <taxon>Hexapoda</taxon>
        <taxon>Insecta</taxon>
        <taxon>Pterygota</taxon>
        <taxon>Neoptera</taxon>
        <taxon>Endopterygota</taxon>
        <taxon>Diptera</taxon>
        <taxon>Nematocera</taxon>
        <taxon>Psychodoidea</taxon>
        <taxon>Psychodidae</taxon>
        <taxon>Nyssomyia</taxon>
    </lineage>
</organism>
<keyword evidence="5" id="KW-0963">Cytoplasm</keyword>
<dbReference type="FunFam" id="1.10.10.570:FF:000003">
    <property type="entry name" value="Vacuolar protein-sorting-associated protein 25"/>
    <property type="match status" value="1"/>
</dbReference>
<evidence type="ECO:0000256" key="1">
    <source>
        <dbReference type="ARBA" id="ARBA00004496"/>
    </source>
</evidence>
<name>A0A1L8DVA1_9DIPT</name>
<proteinExistence type="inferred from homology"/>
<dbReference type="GO" id="GO:0043328">
    <property type="term" value="P:protein transport to vacuole involved in ubiquitin-dependent protein catabolic process via the multivesicular body sorting pathway"/>
    <property type="evidence" value="ECO:0007669"/>
    <property type="project" value="TreeGrafter"/>
</dbReference>
<dbReference type="Gene3D" id="1.10.10.570">
    <property type="entry name" value="Winged helix' DNA-binding domain. Chain C. Domain 1"/>
    <property type="match status" value="1"/>
</dbReference>
<dbReference type="AlphaFoldDB" id="A0A1L8DVA1"/>
<dbReference type="InterPro" id="IPR014041">
    <property type="entry name" value="ESCRT-II_cplx_Vps25-sub_N"/>
</dbReference>
<dbReference type="GO" id="GO:0000814">
    <property type="term" value="C:ESCRT II complex"/>
    <property type="evidence" value="ECO:0007669"/>
    <property type="project" value="InterPro"/>
</dbReference>
<protein>
    <recommendedName>
        <fullName evidence="3">Vacuolar protein-sorting-associated protein 25</fullName>
    </recommendedName>
    <alternativeName>
        <fullName evidence="7">ESCRT-II complex subunit VPS25</fullName>
    </alternativeName>
</protein>
<dbReference type="GO" id="GO:0042803">
    <property type="term" value="F:protein homodimerization activity"/>
    <property type="evidence" value="ECO:0007669"/>
    <property type="project" value="TreeGrafter"/>
</dbReference>
<dbReference type="InterPro" id="IPR036390">
    <property type="entry name" value="WH_DNA-bd_sf"/>
</dbReference>
<reference evidence="8" key="1">
    <citation type="submission" date="2016-12" db="EMBL/GenBank/DDBJ databases">
        <title>An insight into the sialome and mialome of the sand fly, Nyssomyia neivai.</title>
        <authorList>
            <person name="Sebastian V."/>
            <person name="Goulart T.M."/>
            <person name="Oliveira W."/>
            <person name="Calvo E."/>
            <person name="Oliveira L.F."/>
            <person name="Pinto M.C."/>
            <person name="Rosselino A.M."/>
            <person name="Ribeiro J.M."/>
        </authorList>
    </citation>
    <scope>NUCLEOTIDE SEQUENCE</scope>
</reference>
<dbReference type="GO" id="GO:0005198">
    <property type="term" value="F:structural molecule activity"/>
    <property type="evidence" value="ECO:0007669"/>
    <property type="project" value="TreeGrafter"/>
</dbReference>